<dbReference type="InterPro" id="IPR002110">
    <property type="entry name" value="Ankyrin_rpt"/>
</dbReference>
<evidence type="ECO:0000313" key="4">
    <source>
        <dbReference type="Proteomes" id="UP000039865"/>
    </source>
</evidence>
<dbReference type="InterPro" id="IPR036770">
    <property type="entry name" value="Ankyrin_rpt-contain_sf"/>
</dbReference>
<dbReference type="PROSITE" id="PS50088">
    <property type="entry name" value="ANK_REPEAT"/>
    <property type="match status" value="2"/>
</dbReference>
<feature type="repeat" description="ANK" evidence="1">
    <location>
        <begin position="292"/>
        <end position="324"/>
    </location>
</feature>
<evidence type="ECO:0000256" key="2">
    <source>
        <dbReference type="SAM" id="MobiDB-lite"/>
    </source>
</evidence>
<name>A0A078B2W8_STYLE</name>
<evidence type="ECO:0000256" key="1">
    <source>
        <dbReference type="PROSITE-ProRule" id="PRU00023"/>
    </source>
</evidence>
<feature type="repeat" description="ANK" evidence="1">
    <location>
        <begin position="325"/>
        <end position="357"/>
    </location>
</feature>
<dbReference type="InParanoid" id="A0A078B2W8"/>
<keyword evidence="1" id="KW-0040">ANK repeat</keyword>
<evidence type="ECO:0000313" key="3">
    <source>
        <dbReference type="EMBL" id="CDW87853.1"/>
    </source>
</evidence>
<dbReference type="PANTHER" id="PTHR24125">
    <property type="entry name" value="ANKYRIN REPEAT AND DEATH DOMAIN-CONTAINING PROTEIN"/>
    <property type="match status" value="1"/>
</dbReference>
<dbReference type="PROSITE" id="PS50297">
    <property type="entry name" value="ANK_REP_REGION"/>
    <property type="match status" value="1"/>
</dbReference>
<gene>
    <name evidence="3" type="primary">Contig18555.g19716</name>
    <name evidence="3" type="ORF">STYLEM_16966</name>
</gene>
<accession>A0A078B2W8</accession>
<dbReference type="InterPro" id="IPR052457">
    <property type="entry name" value="Ankyrin-DD_containing_protein"/>
</dbReference>
<dbReference type="Pfam" id="PF00023">
    <property type="entry name" value="Ank"/>
    <property type="match status" value="1"/>
</dbReference>
<dbReference type="OrthoDB" id="293257at2759"/>
<dbReference type="Pfam" id="PF13857">
    <property type="entry name" value="Ank_5"/>
    <property type="match status" value="1"/>
</dbReference>
<dbReference type="SUPFAM" id="SSF48403">
    <property type="entry name" value="Ankyrin repeat"/>
    <property type="match status" value="1"/>
</dbReference>
<sequence>MSRTLKRNMLQTQTISNNDDNRKPLISKQLVQSFSTHSLINSEFNNDLISSGKSIKQDLKPDLQFEKKNQLKRNNLVKFKIHSNRLFVPLTDKPQFKHVFRKTPAELLYKGDNEKIQSLTKRMFSVYQKQDKEREKRAFEFKLKNSLVSKFAGTMQRPEEVQFCKDVLNHLTKVSKSTAIIPYSIALINPDNGLREQIPTNYNDKLESKEIEVAQSMVKQFKEKARQVGVFNKQIETETSTIKKQRVSKYLKNAMDQLKSMNFAEDGSLDEDTVYWKDQFFYHVKQNNIQDNKMTALHWAVKRNYISMAEMLLKNDSKKDSQDILGRTPIHLAAKLNYFEMTKLLLRYKTNLNIKNKKGLTPVEIAGSDDILNLISKAMRLGVIQRLSLNRPSRALKEAEQKLFRAAGEESD</sequence>
<feature type="compositionally biased region" description="Polar residues" evidence="2">
    <location>
        <begin position="7"/>
        <end position="18"/>
    </location>
</feature>
<dbReference type="PANTHER" id="PTHR24125:SF5">
    <property type="entry name" value="ANKYRIN REPEAT PROTEIN"/>
    <property type="match status" value="1"/>
</dbReference>
<dbReference type="AlphaFoldDB" id="A0A078B2W8"/>
<dbReference type="Gene3D" id="1.25.40.20">
    <property type="entry name" value="Ankyrin repeat-containing domain"/>
    <property type="match status" value="1"/>
</dbReference>
<keyword evidence="4" id="KW-1185">Reference proteome</keyword>
<reference evidence="3 4" key="1">
    <citation type="submission" date="2014-06" db="EMBL/GenBank/DDBJ databases">
        <authorList>
            <person name="Swart Estienne"/>
        </authorList>
    </citation>
    <scope>NUCLEOTIDE SEQUENCE [LARGE SCALE GENOMIC DNA]</scope>
    <source>
        <strain evidence="3 4">130c</strain>
    </source>
</reference>
<dbReference type="EMBL" id="CCKQ01015991">
    <property type="protein sequence ID" value="CDW87853.1"/>
    <property type="molecule type" value="Genomic_DNA"/>
</dbReference>
<feature type="region of interest" description="Disordered" evidence="2">
    <location>
        <begin position="1"/>
        <end position="22"/>
    </location>
</feature>
<organism evidence="3 4">
    <name type="scientific">Stylonychia lemnae</name>
    <name type="common">Ciliate</name>
    <dbReference type="NCBI Taxonomy" id="5949"/>
    <lineage>
        <taxon>Eukaryota</taxon>
        <taxon>Sar</taxon>
        <taxon>Alveolata</taxon>
        <taxon>Ciliophora</taxon>
        <taxon>Intramacronucleata</taxon>
        <taxon>Spirotrichea</taxon>
        <taxon>Stichotrichia</taxon>
        <taxon>Sporadotrichida</taxon>
        <taxon>Oxytrichidae</taxon>
        <taxon>Stylonychinae</taxon>
        <taxon>Stylonychia</taxon>
    </lineage>
</organism>
<proteinExistence type="predicted"/>
<protein>
    <submittedName>
        <fullName evidence="3">Ankyrin repeat-containing protein</fullName>
    </submittedName>
</protein>
<dbReference type="Proteomes" id="UP000039865">
    <property type="component" value="Unassembled WGS sequence"/>
</dbReference>
<dbReference type="SMART" id="SM00248">
    <property type="entry name" value="ANK"/>
    <property type="match status" value="2"/>
</dbReference>